<protein>
    <recommendedName>
        <fullName evidence="5">Helicase XPB/Ssl2 N-terminal domain-containing protein</fullName>
    </recommendedName>
</protein>
<feature type="domain" description="Helicase XPB/Ssl2 N-terminal" evidence="2">
    <location>
        <begin position="498"/>
        <end position="618"/>
    </location>
</feature>
<feature type="domain" description="WYL" evidence="1">
    <location>
        <begin position="737"/>
        <end position="796"/>
    </location>
</feature>
<comment type="caution">
    <text evidence="3">The sequence shown here is derived from an EMBL/GenBank/DDBJ whole genome shotgun (WGS) entry which is preliminary data.</text>
</comment>
<evidence type="ECO:0000259" key="1">
    <source>
        <dbReference type="Pfam" id="PF13280"/>
    </source>
</evidence>
<sequence length="807" mass="87924">MAFTLVQWLRSLGPDRLAELLRVRSEILVPGPRSLSELANMLSSPLSVGAALHRLDTGCHDALAVICTLGDGCTRDAIERFLGVAEEQSGTELDRVLRVLQDNAMIWPTAKDNTYRLVGPLRNANPMELGDPAEKLLQPHTATTLRAIADALDLPPTKRKADSLRLIKDFLSDPEKVRAELAKAPAKAQEVATEVAWHGPKIRPSWGPTPAAKSPEMRWLTDRGFFVEEKPPVYGLLEMPVEVGLALRGPDYHPPLTARPPAPPTTALDSAEVDQAAALAATRLVDGVARLLERCATNPMAQLQNGGIGVRVLKQVAKAFKADQHDVRLWLETAAAAGLLSCDDAGNIVPADGAEQWREEPPAQQYVSLLRGWWELPYAPTADRMAEKPGPALLGASDGIDRELRQDLLGELAEWDRGQALTEQAQIGAVLAWKRPTIHGSVTDIADPLLFTWAESDAVGATARGALSAFGLHCCKGDDEALRSAAEKLMPGARKTALLQADLTAVVAGTPSGALSAMLNLMADPENRDTASTWRFSPASVRRAMDQGHSTEDLLRSLAEISDSGIPQTLEYLINDVGRRFGELKVRPVQCCVLGDEALLLEVSRNRSLRDLALRELAPTVLASRKSAKETLAALRKAGYSPIQQTADGTVAVERVKKSNDRAPIQLRDEPYWSVPEAPDADEIREIAERLLAQPDEVQQQRTHDDGIQIELLSAGMISAELLITEHAVRLADHEIRLLVDAVDNETPVHIEYLDQNGRSSSRIVTPFDVNLNALEAYCHLREDNRNFRLERIRAVSPANLPNGTAS</sequence>
<dbReference type="InterPro" id="IPR032830">
    <property type="entry name" value="XPB/Ssl2_N"/>
</dbReference>
<evidence type="ECO:0000313" key="4">
    <source>
        <dbReference type="Proteomes" id="UP000584374"/>
    </source>
</evidence>
<dbReference type="InterPro" id="IPR026881">
    <property type="entry name" value="WYL_dom"/>
</dbReference>
<dbReference type="PROSITE" id="PS52050">
    <property type="entry name" value="WYL"/>
    <property type="match status" value="1"/>
</dbReference>
<gene>
    <name evidence="3" type="ORF">BJ970_003321</name>
</gene>
<proteinExistence type="predicted"/>
<dbReference type="Pfam" id="PF13280">
    <property type="entry name" value="WYL"/>
    <property type="match status" value="1"/>
</dbReference>
<name>A0A840Q757_9PSEU</name>
<evidence type="ECO:0008006" key="5">
    <source>
        <dbReference type="Google" id="ProtNLM"/>
    </source>
</evidence>
<evidence type="ECO:0000313" key="3">
    <source>
        <dbReference type="EMBL" id="MBB5155787.1"/>
    </source>
</evidence>
<dbReference type="Pfam" id="PF13625">
    <property type="entry name" value="Helicase_C_3"/>
    <property type="match status" value="1"/>
</dbReference>
<accession>A0A840Q757</accession>
<organism evidence="3 4">
    <name type="scientific">Saccharopolyspora phatthalungensis</name>
    <dbReference type="NCBI Taxonomy" id="664693"/>
    <lineage>
        <taxon>Bacteria</taxon>
        <taxon>Bacillati</taxon>
        <taxon>Actinomycetota</taxon>
        <taxon>Actinomycetes</taxon>
        <taxon>Pseudonocardiales</taxon>
        <taxon>Pseudonocardiaceae</taxon>
        <taxon>Saccharopolyspora</taxon>
    </lineage>
</organism>
<evidence type="ECO:0000259" key="2">
    <source>
        <dbReference type="Pfam" id="PF13625"/>
    </source>
</evidence>
<dbReference type="RefSeq" id="WP_246470864.1">
    <property type="nucleotide sequence ID" value="NZ_JACHIW010000001.1"/>
</dbReference>
<dbReference type="Proteomes" id="UP000584374">
    <property type="component" value="Unassembled WGS sequence"/>
</dbReference>
<keyword evidence="4" id="KW-1185">Reference proteome</keyword>
<dbReference type="AlphaFoldDB" id="A0A840Q757"/>
<reference evidence="3 4" key="1">
    <citation type="submission" date="2020-08" db="EMBL/GenBank/DDBJ databases">
        <title>Sequencing the genomes of 1000 actinobacteria strains.</title>
        <authorList>
            <person name="Klenk H.-P."/>
        </authorList>
    </citation>
    <scope>NUCLEOTIDE SEQUENCE [LARGE SCALE GENOMIC DNA]</scope>
    <source>
        <strain evidence="3 4">DSM 45584</strain>
    </source>
</reference>
<dbReference type="EMBL" id="JACHIW010000001">
    <property type="protein sequence ID" value="MBB5155787.1"/>
    <property type="molecule type" value="Genomic_DNA"/>
</dbReference>